<dbReference type="RefSeq" id="WP_135111414.1">
    <property type="nucleotide sequence ID" value="NZ_SRHY01000049.1"/>
</dbReference>
<dbReference type="InterPro" id="IPR027417">
    <property type="entry name" value="P-loop_NTPase"/>
</dbReference>
<evidence type="ECO:0000256" key="5">
    <source>
        <dbReference type="ARBA" id="ARBA00022694"/>
    </source>
</evidence>
<evidence type="ECO:0000313" key="12">
    <source>
        <dbReference type="Proteomes" id="UP000298484"/>
    </source>
</evidence>
<reference evidence="11 12" key="1">
    <citation type="submission" date="2019-03" db="EMBL/GenBank/DDBJ databases">
        <title>Genome sequence of Lentibacillus salicampi ATCC BAA-719.</title>
        <authorList>
            <person name="Maclea K.S."/>
            <person name="Simoes Junior M."/>
        </authorList>
    </citation>
    <scope>NUCLEOTIDE SEQUENCE [LARGE SCALE GENOMIC DNA]</scope>
    <source>
        <strain evidence="11 12">ATCC BAA-719</strain>
    </source>
</reference>
<keyword evidence="8" id="KW-0067">ATP-binding</keyword>
<evidence type="ECO:0000256" key="3">
    <source>
        <dbReference type="ARBA" id="ARBA00019010"/>
    </source>
</evidence>
<comment type="caution">
    <text evidence="11">The sequence shown here is derived from an EMBL/GenBank/DDBJ whole genome shotgun (WGS) entry which is preliminary data.</text>
</comment>
<keyword evidence="11" id="KW-0808">Transferase</keyword>
<evidence type="ECO:0000256" key="6">
    <source>
        <dbReference type="ARBA" id="ARBA00022723"/>
    </source>
</evidence>
<dbReference type="OrthoDB" id="9815896at2"/>
<keyword evidence="12" id="KW-1185">Reference proteome</keyword>
<dbReference type="GO" id="GO:0005524">
    <property type="term" value="F:ATP binding"/>
    <property type="evidence" value="ECO:0007669"/>
    <property type="project" value="UniProtKB-KW"/>
</dbReference>
<dbReference type="GO" id="GO:0046872">
    <property type="term" value="F:metal ion binding"/>
    <property type="evidence" value="ECO:0007669"/>
    <property type="project" value="UniProtKB-KW"/>
</dbReference>
<dbReference type="PANTHER" id="PTHR33540">
    <property type="entry name" value="TRNA THREONYLCARBAMOYLADENOSINE BIOSYNTHESIS PROTEIN TSAE"/>
    <property type="match status" value="1"/>
</dbReference>
<evidence type="ECO:0000256" key="4">
    <source>
        <dbReference type="ARBA" id="ARBA00022490"/>
    </source>
</evidence>
<keyword evidence="9" id="KW-0460">Magnesium</keyword>
<evidence type="ECO:0000256" key="8">
    <source>
        <dbReference type="ARBA" id="ARBA00022840"/>
    </source>
</evidence>
<dbReference type="GO" id="GO:0005737">
    <property type="term" value="C:cytoplasm"/>
    <property type="evidence" value="ECO:0007669"/>
    <property type="project" value="UniProtKB-SubCell"/>
</dbReference>
<proteinExistence type="inferred from homology"/>
<dbReference type="AlphaFoldDB" id="A0A4Y9AB07"/>
<evidence type="ECO:0000256" key="1">
    <source>
        <dbReference type="ARBA" id="ARBA00004496"/>
    </source>
</evidence>
<dbReference type="SUPFAM" id="SSF52540">
    <property type="entry name" value="P-loop containing nucleoside triphosphate hydrolases"/>
    <property type="match status" value="1"/>
</dbReference>
<dbReference type="Gene3D" id="3.40.50.300">
    <property type="entry name" value="P-loop containing nucleotide triphosphate hydrolases"/>
    <property type="match status" value="1"/>
</dbReference>
<dbReference type="NCBIfam" id="TIGR00150">
    <property type="entry name" value="T6A_YjeE"/>
    <property type="match status" value="1"/>
</dbReference>
<sequence length="153" mass="17113">MSDYQIETHSELETKHVAEQLALCLKPGDVVTLEGDLGAGKTTFAKGLAAGLGVKRIVNSPTFTIIKEYQGELPFYHMDVYRLEDSDEDIGFEEYFNGDGVSLVEWAHFISDFLPPEYLNIHITSYGENTRLLKLFPKGEHFNTVAADLIGKL</sequence>
<protein>
    <recommendedName>
        <fullName evidence="3">tRNA threonylcarbamoyladenosine biosynthesis protein TsaE</fullName>
    </recommendedName>
    <alternativeName>
        <fullName evidence="10">t(6)A37 threonylcarbamoyladenosine biosynthesis protein TsaE</fullName>
    </alternativeName>
</protein>
<accession>A0A4Y9AB07</accession>
<dbReference type="EMBL" id="SRHY01000049">
    <property type="protein sequence ID" value="TFJ91531.1"/>
    <property type="molecule type" value="Genomic_DNA"/>
</dbReference>
<comment type="subcellular location">
    <subcellularLocation>
        <location evidence="1">Cytoplasm</location>
    </subcellularLocation>
</comment>
<name>A0A4Y9AB07_9BACI</name>
<dbReference type="Pfam" id="PF02367">
    <property type="entry name" value="TsaE"/>
    <property type="match status" value="1"/>
</dbReference>
<evidence type="ECO:0000256" key="10">
    <source>
        <dbReference type="ARBA" id="ARBA00032441"/>
    </source>
</evidence>
<dbReference type="FunFam" id="3.40.50.300:FF:000777">
    <property type="entry name" value="tRNA (N6-adenosine(37)-N6)-threonylcarbamoyltransferase complex ATPase TsaE"/>
    <property type="match status" value="1"/>
</dbReference>
<evidence type="ECO:0000256" key="2">
    <source>
        <dbReference type="ARBA" id="ARBA00007599"/>
    </source>
</evidence>
<dbReference type="GO" id="GO:0016740">
    <property type="term" value="F:transferase activity"/>
    <property type="evidence" value="ECO:0007669"/>
    <property type="project" value="UniProtKB-KW"/>
</dbReference>
<keyword evidence="6" id="KW-0479">Metal-binding</keyword>
<keyword evidence="4" id="KW-0963">Cytoplasm</keyword>
<dbReference type="InterPro" id="IPR003442">
    <property type="entry name" value="T6A_TsaE"/>
</dbReference>
<evidence type="ECO:0000313" key="11">
    <source>
        <dbReference type="EMBL" id="TFJ91531.1"/>
    </source>
</evidence>
<keyword evidence="5" id="KW-0819">tRNA processing</keyword>
<keyword evidence="7" id="KW-0547">Nucleotide-binding</keyword>
<dbReference type="GO" id="GO:0002949">
    <property type="term" value="P:tRNA threonylcarbamoyladenosine modification"/>
    <property type="evidence" value="ECO:0007669"/>
    <property type="project" value="InterPro"/>
</dbReference>
<dbReference type="PANTHER" id="PTHR33540:SF2">
    <property type="entry name" value="TRNA THREONYLCARBAMOYLADENOSINE BIOSYNTHESIS PROTEIN TSAE"/>
    <property type="match status" value="1"/>
</dbReference>
<comment type="similarity">
    <text evidence="2">Belongs to the TsaE family.</text>
</comment>
<organism evidence="11 12">
    <name type="scientific">Lentibacillus salicampi</name>
    <dbReference type="NCBI Taxonomy" id="175306"/>
    <lineage>
        <taxon>Bacteria</taxon>
        <taxon>Bacillati</taxon>
        <taxon>Bacillota</taxon>
        <taxon>Bacilli</taxon>
        <taxon>Bacillales</taxon>
        <taxon>Bacillaceae</taxon>
        <taxon>Lentibacillus</taxon>
    </lineage>
</organism>
<gene>
    <name evidence="11" type="primary">tsaE</name>
    <name evidence="11" type="ORF">E4U82_17250</name>
</gene>
<dbReference type="Proteomes" id="UP000298484">
    <property type="component" value="Unassembled WGS sequence"/>
</dbReference>
<evidence type="ECO:0000256" key="9">
    <source>
        <dbReference type="ARBA" id="ARBA00022842"/>
    </source>
</evidence>
<evidence type="ECO:0000256" key="7">
    <source>
        <dbReference type="ARBA" id="ARBA00022741"/>
    </source>
</evidence>